<organism evidence="2 3">
    <name type="scientific">Psychrosphaera saromensis</name>
    <dbReference type="NCBI Taxonomy" id="716813"/>
    <lineage>
        <taxon>Bacteria</taxon>
        <taxon>Pseudomonadati</taxon>
        <taxon>Pseudomonadota</taxon>
        <taxon>Gammaproteobacteria</taxon>
        <taxon>Alteromonadales</taxon>
        <taxon>Pseudoalteromonadaceae</taxon>
        <taxon>Psychrosphaera</taxon>
    </lineage>
</organism>
<keyword evidence="1" id="KW-0472">Membrane</keyword>
<evidence type="ECO:0008006" key="4">
    <source>
        <dbReference type="Google" id="ProtNLM"/>
    </source>
</evidence>
<evidence type="ECO:0000256" key="1">
    <source>
        <dbReference type="SAM" id="Phobius"/>
    </source>
</evidence>
<feature type="transmembrane region" description="Helical" evidence="1">
    <location>
        <begin position="72"/>
        <end position="92"/>
    </location>
</feature>
<evidence type="ECO:0000313" key="3">
    <source>
        <dbReference type="Proteomes" id="UP000239007"/>
    </source>
</evidence>
<comment type="caution">
    <text evidence="2">The sequence shown here is derived from an EMBL/GenBank/DDBJ whole genome shotgun (WGS) entry which is preliminary data.</text>
</comment>
<proteinExistence type="predicted"/>
<feature type="transmembrane region" description="Helical" evidence="1">
    <location>
        <begin position="98"/>
        <end position="117"/>
    </location>
</feature>
<dbReference type="OrthoDB" id="6292848at2"/>
<dbReference type="RefSeq" id="WP_105053034.1">
    <property type="nucleotide sequence ID" value="NZ_BMYG01000001.1"/>
</dbReference>
<dbReference type="Proteomes" id="UP000239007">
    <property type="component" value="Unassembled WGS sequence"/>
</dbReference>
<dbReference type="AlphaFoldDB" id="A0A2S7UWY7"/>
<dbReference type="EMBL" id="MSCH01000003">
    <property type="protein sequence ID" value="PQJ54514.1"/>
    <property type="molecule type" value="Genomic_DNA"/>
</dbReference>
<protein>
    <recommendedName>
        <fullName evidence="4">MerC mercury resistance protein</fullName>
    </recommendedName>
</protein>
<gene>
    <name evidence="2" type="ORF">BTO11_13225</name>
</gene>
<sequence>MSIKLKKIALITLVIPASIHWAGICIFSLYIFAQGAFLNLPSFFLTLVTLVGLFSLMVAIVSVVRYPKISEFTVYTIGLGCVSLIIAIYIGFYEVPQLLISATSLFLVSAFIMVEYVRGPRNKSLKQDQ</sequence>
<keyword evidence="1" id="KW-0812">Transmembrane</keyword>
<keyword evidence="3" id="KW-1185">Reference proteome</keyword>
<feature type="transmembrane region" description="Helical" evidence="1">
    <location>
        <begin position="9"/>
        <end position="31"/>
    </location>
</feature>
<keyword evidence="1" id="KW-1133">Transmembrane helix</keyword>
<feature type="transmembrane region" description="Helical" evidence="1">
    <location>
        <begin position="43"/>
        <end position="65"/>
    </location>
</feature>
<name>A0A2S7UWY7_9GAMM</name>
<reference evidence="2 3" key="1">
    <citation type="submission" date="2016-12" db="EMBL/GenBank/DDBJ databases">
        <title>Diversity of luminous bacteria.</title>
        <authorList>
            <person name="Yoshizawa S."/>
            <person name="Kogure K."/>
        </authorList>
    </citation>
    <scope>NUCLEOTIDE SEQUENCE [LARGE SCALE GENOMIC DNA]</scope>
    <source>
        <strain evidence="2 3">SA4-48</strain>
    </source>
</reference>
<accession>A0A2S7UWY7</accession>
<evidence type="ECO:0000313" key="2">
    <source>
        <dbReference type="EMBL" id="PQJ54514.1"/>
    </source>
</evidence>